<evidence type="ECO:0000313" key="2">
    <source>
        <dbReference type="WBParaSite" id="ES5_v2.g24873.t1"/>
    </source>
</evidence>
<dbReference type="WBParaSite" id="ES5_v2.g24873.t1">
    <property type="protein sequence ID" value="ES5_v2.g24873.t1"/>
    <property type="gene ID" value="ES5_v2.g24873"/>
</dbReference>
<sequence>MQKLWKGEIKADKSDHLYAWGWAKRSKDFQFGGSSPNRTGYYYHTGAAVGASSVLLIRPTDHHHLENGKPYGICVVVLSNKQDAGKGLT</sequence>
<evidence type="ECO:0000313" key="1">
    <source>
        <dbReference type="Proteomes" id="UP000887579"/>
    </source>
</evidence>
<proteinExistence type="predicted"/>
<accession>A0AC34G5A6</accession>
<organism evidence="1 2">
    <name type="scientific">Panagrolaimus sp. ES5</name>
    <dbReference type="NCBI Taxonomy" id="591445"/>
    <lineage>
        <taxon>Eukaryota</taxon>
        <taxon>Metazoa</taxon>
        <taxon>Ecdysozoa</taxon>
        <taxon>Nematoda</taxon>
        <taxon>Chromadorea</taxon>
        <taxon>Rhabditida</taxon>
        <taxon>Tylenchina</taxon>
        <taxon>Panagrolaimomorpha</taxon>
        <taxon>Panagrolaimoidea</taxon>
        <taxon>Panagrolaimidae</taxon>
        <taxon>Panagrolaimus</taxon>
    </lineage>
</organism>
<dbReference type="Proteomes" id="UP000887579">
    <property type="component" value="Unplaced"/>
</dbReference>
<reference evidence="2" key="1">
    <citation type="submission" date="2022-11" db="UniProtKB">
        <authorList>
            <consortium name="WormBaseParasite"/>
        </authorList>
    </citation>
    <scope>IDENTIFICATION</scope>
</reference>
<protein>
    <submittedName>
        <fullName evidence="2">Uncharacterized protein</fullName>
    </submittedName>
</protein>
<name>A0AC34G5A6_9BILA</name>